<proteinExistence type="predicted"/>
<dbReference type="EMBL" id="JASITI010000007">
    <property type="protein sequence ID" value="MDK9495516.1"/>
    <property type="molecule type" value="Genomic_DNA"/>
</dbReference>
<reference evidence="2 3" key="1">
    <citation type="submission" date="2023-05" db="EMBL/GenBank/DDBJ databases">
        <title>Sequencing and Assembly of Streptomyces sp. NP73.</title>
        <authorList>
            <person name="Konwar A.N."/>
            <person name="Saikia K."/>
            <person name="Thakur D."/>
        </authorList>
    </citation>
    <scope>NUCLEOTIDE SEQUENCE [LARGE SCALE GENOMIC DNA]</scope>
    <source>
        <strain evidence="2 3">NP73</strain>
    </source>
</reference>
<dbReference type="Proteomes" id="UP001223390">
    <property type="component" value="Unassembled WGS sequence"/>
</dbReference>
<dbReference type="RefSeq" id="WP_285341115.1">
    <property type="nucleotide sequence ID" value="NZ_JASITI010000007.1"/>
</dbReference>
<evidence type="ECO:0000313" key="3">
    <source>
        <dbReference type="Proteomes" id="UP001223390"/>
    </source>
</evidence>
<evidence type="ECO:0000256" key="1">
    <source>
        <dbReference type="SAM" id="MobiDB-lite"/>
    </source>
</evidence>
<comment type="caution">
    <text evidence="2">The sequence shown here is derived from an EMBL/GenBank/DDBJ whole genome shotgun (WGS) entry which is preliminary data.</text>
</comment>
<evidence type="ECO:0000313" key="2">
    <source>
        <dbReference type="EMBL" id="MDK9495516.1"/>
    </source>
</evidence>
<protein>
    <submittedName>
        <fullName evidence="2">Uncharacterized protein</fullName>
    </submittedName>
</protein>
<feature type="region of interest" description="Disordered" evidence="1">
    <location>
        <begin position="46"/>
        <end position="67"/>
    </location>
</feature>
<accession>A0ABT7GQH4</accession>
<organism evidence="2 3">
    <name type="scientific">Streptomyces katrae</name>
    <dbReference type="NCBI Taxonomy" id="68223"/>
    <lineage>
        <taxon>Bacteria</taxon>
        <taxon>Bacillati</taxon>
        <taxon>Actinomycetota</taxon>
        <taxon>Actinomycetes</taxon>
        <taxon>Kitasatosporales</taxon>
        <taxon>Streptomycetaceae</taxon>
        <taxon>Streptomyces</taxon>
    </lineage>
</organism>
<keyword evidence="3" id="KW-1185">Reference proteome</keyword>
<name>A0ABT7GQH4_9ACTN</name>
<sequence length="67" mass="6743">MRAIPAGRVRIPFLASGGATAALLVTMLGGPGASALDRVLTTSRAGHDGHPLVRSCEPARPGGGHRC</sequence>
<gene>
    <name evidence="2" type="ORF">QEZ40_006542</name>
</gene>